<dbReference type="GO" id="GO:0003254">
    <property type="term" value="P:regulation of membrane depolarization"/>
    <property type="evidence" value="ECO:0007669"/>
    <property type="project" value="TreeGrafter"/>
</dbReference>
<dbReference type="SUPFAM" id="SSF51206">
    <property type="entry name" value="cAMP-binding domain-like"/>
    <property type="match status" value="1"/>
</dbReference>
<organism evidence="4 5">
    <name type="scientific">Pseudocohnilembus persalinus</name>
    <name type="common">Ciliate</name>
    <dbReference type="NCBI Taxonomy" id="266149"/>
    <lineage>
        <taxon>Eukaryota</taxon>
        <taxon>Sar</taxon>
        <taxon>Alveolata</taxon>
        <taxon>Ciliophora</taxon>
        <taxon>Intramacronucleata</taxon>
        <taxon>Oligohymenophorea</taxon>
        <taxon>Scuticociliatia</taxon>
        <taxon>Philasterida</taxon>
        <taxon>Pseudocohnilembidae</taxon>
        <taxon>Pseudocohnilembus</taxon>
    </lineage>
</organism>
<dbReference type="PROSITE" id="PS50042">
    <property type="entry name" value="CNMP_BINDING_3"/>
    <property type="match status" value="1"/>
</dbReference>
<dbReference type="InterPro" id="IPR014710">
    <property type="entry name" value="RmlC-like_jellyroll"/>
</dbReference>
<dbReference type="SUPFAM" id="SSF81324">
    <property type="entry name" value="Voltage-gated potassium channels"/>
    <property type="match status" value="1"/>
</dbReference>
<evidence type="ECO:0000256" key="1">
    <source>
        <dbReference type="SAM" id="Coils"/>
    </source>
</evidence>
<comment type="caution">
    <text evidence="4">The sequence shown here is derived from an EMBL/GenBank/DDBJ whole genome shotgun (WGS) entry which is preliminary data.</text>
</comment>
<accession>A0A0V0R977</accession>
<evidence type="ECO:0000256" key="2">
    <source>
        <dbReference type="SAM" id="SignalP"/>
    </source>
</evidence>
<evidence type="ECO:0000313" key="4">
    <source>
        <dbReference type="EMBL" id="KRX11044.1"/>
    </source>
</evidence>
<proteinExistence type="predicted"/>
<dbReference type="Gene3D" id="2.60.120.10">
    <property type="entry name" value="Jelly Rolls"/>
    <property type="match status" value="1"/>
</dbReference>
<dbReference type="Gene3D" id="1.10.287.70">
    <property type="match status" value="1"/>
</dbReference>
<dbReference type="InterPro" id="IPR051413">
    <property type="entry name" value="K/Na_HCN_channel"/>
</dbReference>
<evidence type="ECO:0000313" key="5">
    <source>
        <dbReference type="Proteomes" id="UP000054937"/>
    </source>
</evidence>
<dbReference type="InterPro" id="IPR018490">
    <property type="entry name" value="cNMP-bd_dom_sf"/>
</dbReference>
<keyword evidence="5" id="KW-1185">Reference proteome</keyword>
<dbReference type="InterPro" id="IPR000595">
    <property type="entry name" value="cNMP-bd_dom"/>
</dbReference>
<dbReference type="AlphaFoldDB" id="A0A0V0R977"/>
<protein>
    <submittedName>
        <fullName evidence="4">Cyclic nucleotide-binding protein</fullName>
    </submittedName>
</protein>
<dbReference type="GO" id="GO:0035725">
    <property type="term" value="P:sodium ion transmembrane transport"/>
    <property type="evidence" value="ECO:0007669"/>
    <property type="project" value="TreeGrafter"/>
</dbReference>
<dbReference type="EMBL" id="LDAU01000007">
    <property type="protein sequence ID" value="KRX11044.1"/>
    <property type="molecule type" value="Genomic_DNA"/>
</dbReference>
<gene>
    <name evidence="4" type="ORF">PPERSA_05153</name>
</gene>
<feature type="chain" id="PRO_5006867723" evidence="2">
    <location>
        <begin position="27"/>
        <end position="283"/>
    </location>
</feature>
<dbReference type="OrthoDB" id="291151at2759"/>
<dbReference type="PANTHER" id="PTHR45689">
    <property type="entry name" value="I[[H]] CHANNEL, ISOFORM E"/>
    <property type="match status" value="1"/>
</dbReference>
<dbReference type="Pfam" id="PF00027">
    <property type="entry name" value="cNMP_binding"/>
    <property type="match status" value="1"/>
</dbReference>
<reference evidence="4 5" key="1">
    <citation type="journal article" date="2015" name="Sci. Rep.">
        <title>Genome of the facultative scuticociliatosis pathogen Pseudocohnilembus persalinus provides insight into its virulence through horizontal gene transfer.</title>
        <authorList>
            <person name="Xiong J."/>
            <person name="Wang G."/>
            <person name="Cheng J."/>
            <person name="Tian M."/>
            <person name="Pan X."/>
            <person name="Warren A."/>
            <person name="Jiang C."/>
            <person name="Yuan D."/>
            <person name="Miao W."/>
        </authorList>
    </citation>
    <scope>NUCLEOTIDE SEQUENCE [LARGE SCALE GENOMIC DNA]</scope>
    <source>
        <strain evidence="4">36N120E</strain>
    </source>
</reference>
<keyword evidence="2" id="KW-0732">Signal</keyword>
<feature type="domain" description="Cyclic nucleotide-binding" evidence="3">
    <location>
        <begin position="182"/>
        <end position="258"/>
    </location>
</feature>
<dbReference type="GO" id="GO:0098855">
    <property type="term" value="C:HCN channel complex"/>
    <property type="evidence" value="ECO:0007669"/>
    <property type="project" value="TreeGrafter"/>
</dbReference>
<dbReference type="InParanoid" id="A0A0V0R977"/>
<dbReference type="GO" id="GO:0005249">
    <property type="term" value="F:voltage-gated potassium channel activity"/>
    <property type="evidence" value="ECO:0007669"/>
    <property type="project" value="TreeGrafter"/>
</dbReference>
<keyword evidence="1" id="KW-0175">Coiled coil</keyword>
<feature type="coiled-coil region" evidence="1">
    <location>
        <begin position="90"/>
        <end position="117"/>
    </location>
</feature>
<evidence type="ECO:0000259" key="3">
    <source>
        <dbReference type="PROSITE" id="PS50042"/>
    </source>
</evidence>
<sequence>MLEAITLCHIIATLYYFCGKLQQIYGEENNQNWIVLRNLQYSTPFTQYIQSFYWAIATIMLIGTQGETDIETVFAVLSLLVTVGYFAKILGQVSMVMDQMEQQKKAYKQEKEVMNSFFNIHSDFQPELQSQLHSYLKYSYQGHQKKQISVQFDQLTSTFPEDLQEMIQKERYKEQIQKFQTINDLFSKKVLQKLIMVIKEEYYMPNQIIFQRNEWEEPKLYLLAEGQIELYQETGEIDSTLQVLKPGSVFGLPSFFTDFVPYYSARSCQNSFSTCLIRILRGL</sequence>
<dbReference type="Proteomes" id="UP000054937">
    <property type="component" value="Unassembled WGS sequence"/>
</dbReference>
<name>A0A0V0R977_PSEPJ</name>
<dbReference type="CDD" id="cd00038">
    <property type="entry name" value="CAP_ED"/>
    <property type="match status" value="1"/>
</dbReference>
<feature type="signal peptide" evidence="2">
    <location>
        <begin position="1"/>
        <end position="26"/>
    </location>
</feature>
<dbReference type="PANTHER" id="PTHR45689:SF5">
    <property type="entry name" value="I[[H]] CHANNEL, ISOFORM E"/>
    <property type="match status" value="1"/>
</dbReference>